<dbReference type="AlphaFoldDB" id="A0A1I8Q9W3"/>
<dbReference type="VEuPathDB" id="VectorBase:SCAU015210"/>
<dbReference type="STRING" id="35570.A0A1I8Q9W3"/>
<dbReference type="CDD" id="cd21451">
    <property type="entry name" value="DLC-like_TCTEX1D"/>
    <property type="match status" value="1"/>
</dbReference>
<protein>
    <submittedName>
        <fullName evidence="3">Uncharacterized protein</fullName>
    </submittedName>
</protein>
<evidence type="ECO:0000313" key="4">
    <source>
        <dbReference type="Proteomes" id="UP000095300"/>
    </source>
</evidence>
<dbReference type="Pfam" id="PF03645">
    <property type="entry name" value="Tctex-1"/>
    <property type="match status" value="1"/>
</dbReference>
<dbReference type="Gene3D" id="3.30.1140.40">
    <property type="entry name" value="Tctex-1"/>
    <property type="match status" value="1"/>
</dbReference>
<organism evidence="3 4">
    <name type="scientific">Stomoxys calcitrans</name>
    <name type="common">Stable fly</name>
    <name type="synonym">Conops calcitrans</name>
    <dbReference type="NCBI Taxonomy" id="35570"/>
    <lineage>
        <taxon>Eukaryota</taxon>
        <taxon>Metazoa</taxon>
        <taxon>Ecdysozoa</taxon>
        <taxon>Arthropoda</taxon>
        <taxon>Hexapoda</taxon>
        <taxon>Insecta</taxon>
        <taxon>Pterygota</taxon>
        <taxon>Neoptera</taxon>
        <taxon>Endopterygota</taxon>
        <taxon>Diptera</taxon>
        <taxon>Brachycera</taxon>
        <taxon>Muscomorpha</taxon>
        <taxon>Muscoidea</taxon>
        <taxon>Muscidae</taxon>
        <taxon>Stomoxys</taxon>
    </lineage>
</organism>
<dbReference type="EnsemblMetazoa" id="SCAU015210-RA">
    <property type="protein sequence ID" value="SCAU015210-PA"/>
    <property type="gene ID" value="SCAU015210"/>
</dbReference>
<comment type="similarity">
    <text evidence="1">Belongs to the dynein light chain Tctex-type family.</text>
</comment>
<dbReference type="Proteomes" id="UP000095300">
    <property type="component" value="Unassembled WGS sequence"/>
</dbReference>
<reference evidence="3" key="1">
    <citation type="submission" date="2020-05" db="UniProtKB">
        <authorList>
            <consortium name="EnsemblMetazoa"/>
        </authorList>
    </citation>
    <scope>IDENTIFICATION</scope>
    <source>
        <strain evidence="3">USDA</strain>
    </source>
</reference>
<dbReference type="InterPro" id="IPR038586">
    <property type="entry name" value="Tctex-1-like_sf"/>
</dbReference>
<name>A0A1I8Q9W3_STOCA</name>
<accession>A0A1I8Q9W3</accession>
<dbReference type="InterPro" id="IPR005334">
    <property type="entry name" value="Tctex-1-like"/>
</dbReference>
<evidence type="ECO:0000256" key="2">
    <source>
        <dbReference type="SAM" id="MobiDB-lite"/>
    </source>
</evidence>
<dbReference type="PANTHER" id="PTHR21255">
    <property type="entry name" value="T-COMPLEX-ASSOCIATED-TESTIS-EXPRESSED 1/ DYNEIN LIGHT CHAIN"/>
    <property type="match status" value="1"/>
</dbReference>
<dbReference type="PANTHER" id="PTHR21255:SF69">
    <property type="entry name" value="AT23443P"/>
    <property type="match status" value="1"/>
</dbReference>
<evidence type="ECO:0000256" key="1">
    <source>
        <dbReference type="ARBA" id="ARBA00005361"/>
    </source>
</evidence>
<evidence type="ECO:0000313" key="3">
    <source>
        <dbReference type="EnsemblMetazoa" id="SCAU015210-PA"/>
    </source>
</evidence>
<dbReference type="GO" id="GO:0005868">
    <property type="term" value="C:cytoplasmic dynein complex"/>
    <property type="evidence" value="ECO:0007669"/>
    <property type="project" value="TreeGrafter"/>
</dbReference>
<sequence length="157" mass="18218">MADTNATNSDSVAQSANNAKRSRNSQFAKFAVSPKHQPAIRYMPTYRLEAMSPLNKEICEKILKSVMDETFANFSYTPKTSLQFCAQVSEEIKIRIKNKNFDRYRYIVVVTIGEKLMQGYYSLVNFLWDAEKDGYLSYVIDNPKFFAVATLYYLYYD</sequence>
<dbReference type="GO" id="GO:0045505">
    <property type="term" value="F:dynein intermediate chain binding"/>
    <property type="evidence" value="ECO:0007669"/>
    <property type="project" value="TreeGrafter"/>
</dbReference>
<dbReference type="OrthoDB" id="10248487at2759"/>
<proteinExistence type="inferred from homology"/>
<dbReference type="GO" id="GO:0007018">
    <property type="term" value="P:microtubule-based movement"/>
    <property type="evidence" value="ECO:0007669"/>
    <property type="project" value="TreeGrafter"/>
</dbReference>
<dbReference type="KEGG" id="scac:106081924"/>
<gene>
    <name evidence="3" type="primary">106081924</name>
</gene>
<dbReference type="GO" id="GO:0005737">
    <property type="term" value="C:cytoplasm"/>
    <property type="evidence" value="ECO:0007669"/>
    <property type="project" value="TreeGrafter"/>
</dbReference>
<keyword evidence="4" id="KW-1185">Reference proteome</keyword>
<feature type="region of interest" description="Disordered" evidence="2">
    <location>
        <begin position="1"/>
        <end position="24"/>
    </location>
</feature>